<keyword evidence="8" id="KW-1185">Reference proteome</keyword>
<reference evidence="7" key="1">
    <citation type="submission" date="2020-09" db="EMBL/GenBank/DDBJ databases">
        <title>A novel bacterium of genus Paenibacillus, isolated from South China Sea.</title>
        <authorList>
            <person name="Huang H."/>
            <person name="Mo K."/>
            <person name="Hu Y."/>
        </authorList>
    </citation>
    <scope>NUCLEOTIDE SEQUENCE</scope>
    <source>
        <strain evidence="7">IB182496</strain>
    </source>
</reference>
<dbReference type="PANTHER" id="PTHR47737">
    <property type="entry name" value="GLYCINE BETAINE/PROLINE BETAINE TRANSPORT SYSTEM PERMEASE PROTEIN PROW"/>
    <property type="match status" value="1"/>
</dbReference>
<comment type="caution">
    <text evidence="7">The sequence shown here is derived from an EMBL/GenBank/DDBJ whole genome shotgun (WGS) entry which is preliminary data.</text>
</comment>
<dbReference type="PROSITE" id="PS51257">
    <property type="entry name" value="PROKAR_LIPOPROTEIN"/>
    <property type="match status" value="1"/>
</dbReference>
<evidence type="ECO:0000256" key="4">
    <source>
        <dbReference type="ARBA" id="ARBA00023136"/>
    </source>
</evidence>
<evidence type="ECO:0000256" key="1">
    <source>
        <dbReference type="ARBA" id="ARBA00004236"/>
    </source>
</evidence>
<comment type="subcellular location">
    <subcellularLocation>
        <location evidence="1">Cell membrane</location>
    </subcellularLocation>
</comment>
<keyword evidence="4" id="KW-0472">Membrane</keyword>
<gene>
    <name evidence="7" type="ORF">IDH44_17385</name>
</gene>
<dbReference type="GO" id="GO:0043190">
    <property type="term" value="C:ATP-binding cassette (ABC) transporter complex"/>
    <property type="evidence" value="ECO:0007669"/>
    <property type="project" value="InterPro"/>
</dbReference>
<feature type="domain" description="ABC-type glycine betaine transport system substrate-binding" evidence="6">
    <location>
        <begin position="53"/>
        <end position="299"/>
    </location>
</feature>
<protein>
    <submittedName>
        <fullName evidence="7">Glycine betaine ABC transporter substrate-binding protein</fullName>
    </submittedName>
</protein>
<feature type="signal peptide" evidence="5">
    <location>
        <begin position="1"/>
        <end position="25"/>
    </location>
</feature>
<dbReference type="InterPro" id="IPR007210">
    <property type="entry name" value="ABC_Gly_betaine_transp_sub-bd"/>
</dbReference>
<accession>A0A927BUB6</accession>
<proteinExistence type="predicted"/>
<evidence type="ECO:0000256" key="2">
    <source>
        <dbReference type="ARBA" id="ARBA00022448"/>
    </source>
</evidence>
<dbReference type="Proteomes" id="UP000621560">
    <property type="component" value="Unassembled WGS sequence"/>
</dbReference>
<dbReference type="RefSeq" id="WP_190919861.1">
    <property type="nucleotide sequence ID" value="NZ_JACXIZ010000030.1"/>
</dbReference>
<dbReference type="GO" id="GO:0015226">
    <property type="term" value="F:carnitine transmembrane transporter activity"/>
    <property type="evidence" value="ECO:0007669"/>
    <property type="project" value="TreeGrafter"/>
</dbReference>
<keyword evidence="5" id="KW-0732">Signal</keyword>
<evidence type="ECO:0000256" key="3">
    <source>
        <dbReference type="ARBA" id="ARBA00022475"/>
    </source>
</evidence>
<evidence type="ECO:0000313" key="8">
    <source>
        <dbReference type="Proteomes" id="UP000621560"/>
    </source>
</evidence>
<keyword evidence="2" id="KW-0813">Transport</keyword>
<dbReference type="CDD" id="cd13639">
    <property type="entry name" value="PBP2_OpuAC_like"/>
    <property type="match status" value="1"/>
</dbReference>
<dbReference type="GO" id="GO:0031460">
    <property type="term" value="P:glycine betaine transport"/>
    <property type="evidence" value="ECO:0007669"/>
    <property type="project" value="TreeGrafter"/>
</dbReference>
<dbReference type="GO" id="GO:0005275">
    <property type="term" value="F:amine transmembrane transporter activity"/>
    <property type="evidence" value="ECO:0007669"/>
    <property type="project" value="TreeGrafter"/>
</dbReference>
<dbReference type="Pfam" id="PF04069">
    <property type="entry name" value="OpuAC"/>
    <property type="match status" value="1"/>
</dbReference>
<evidence type="ECO:0000259" key="6">
    <source>
        <dbReference type="Pfam" id="PF04069"/>
    </source>
</evidence>
<evidence type="ECO:0000256" key="5">
    <source>
        <dbReference type="SAM" id="SignalP"/>
    </source>
</evidence>
<feature type="chain" id="PRO_5038780610" evidence="5">
    <location>
        <begin position="26"/>
        <end position="311"/>
    </location>
</feature>
<keyword evidence="3" id="KW-1003">Cell membrane</keyword>
<organism evidence="7 8">
    <name type="scientific">Paenibacillus sabuli</name>
    <dbReference type="NCBI Taxonomy" id="2772509"/>
    <lineage>
        <taxon>Bacteria</taxon>
        <taxon>Bacillati</taxon>
        <taxon>Bacillota</taxon>
        <taxon>Bacilli</taxon>
        <taxon>Bacillales</taxon>
        <taxon>Paenibacillaceae</taxon>
        <taxon>Paenibacillus</taxon>
    </lineage>
</organism>
<dbReference type="SUPFAM" id="SSF53850">
    <property type="entry name" value="Periplasmic binding protein-like II"/>
    <property type="match status" value="1"/>
</dbReference>
<name>A0A927BUB6_9BACL</name>
<dbReference type="GO" id="GO:0015871">
    <property type="term" value="P:choline transport"/>
    <property type="evidence" value="ECO:0007669"/>
    <property type="project" value="TreeGrafter"/>
</dbReference>
<dbReference type="Gene3D" id="3.40.190.100">
    <property type="entry name" value="Glycine betaine-binding periplasmic protein, domain 2"/>
    <property type="match status" value="1"/>
</dbReference>
<dbReference type="Gene3D" id="3.10.105.10">
    <property type="entry name" value="Dipeptide-binding Protein, Domain 3"/>
    <property type="match status" value="2"/>
</dbReference>
<evidence type="ECO:0000313" key="7">
    <source>
        <dbReference type="EMBL" id="MBD2846973.1"/>
    </source>
</evidence>
<dbReference type="AlphaFoldDB" id="A0A927BUB6"/>
<sequence>MNKSGWKQAGAVILLAVLLGGCGGAGTSNNGNQAGAGNAGNGTGEAAPQACGQIRLAYVAWDSEIASTYVVKEVLEQKLGCQVELLQVDAGPMFAGISDGSADAMVAAWLPTTHAAYIEQYGDQLVDLGPNLNGTRIGLVVPQYMEIASIDQLASDAAVGDAVQHRIIGIEPGAGIMMSTRAAMDTYGLEDWTLLESSSAAMAQELDKAYRAKEPIVVTGWTPHWMFAKMELKYLEDPQNVYGGAEQIHTMTRKGLESDMPEAAAVLDRFEWTPEDMAEVMLEIADGEEPQAAAKAWVDGHPDKVGEWVGS</sequence>
<dbReference type="PANTHER" id="PTHR47737:SF1">
    <property type="entry name" value="GLYCINE BETAINE_PROLINE BETAINE TRANSPORT SYSTEM PERMEASE PROTEIN PROW"/>
    <property type="match status" value="1"/>
</dbReference>
<dbReference type="EMBL" id="JACXIZ010000030">
    <property type="protein sequence ID" value="MBD2846973.1"/>
    <property type="molecule type" value="Genomic_DNA"/>
</dbReference>